<name>A0A853J9F6_9GAMM</name>
<feature type="compositionally biased region" description="Basic and acidic residues" evidence="19">
    <location>
        <begin position="1249"/>
        <end position="1259"/>
    </location>
</feature>
<dbReference type="InterPro" id="IPR002489">
    <property type="entry name" value="Glu_synth_asu_C"/>
</dbReference>
<evidence type="ECO:0000256" key="1">
    <source>
        <dbReference type="ARBA" id="ARBA00001917"/>
    </source>
</evidence>
<dbReference type="CDD" id="cd00713">
    <property type="entry name" value="GltS"/>
    <property type="match status" value="1"/>
</dbReference>
<accession>A0A853J9F6</accession>
<comment type="cofactor">
    <cofactor evidence="1">
        <name>FMN</name>
        <dbReference type="ChEBI" id="CHEBI:58210"/>
    </cofactor>
</comment>
<sequence length="1556" mass="167949">MRAFPDRGLYDPDSERDNCGFGMIARIGGAGDRALVETALQALARMRHRGGVNADGMSGDGCGVLLCGAGAFVRLLAEEAGIAVHAGTCASGLVFLPHDGDQSAACRARLEEEVVRIGARLVGWREVPVDPDACGRQAREAMPRIEQVFIERDGPDDDDFERALYLARRRCEQALAPDHPDFYIVNLSAKLLGYKGMVLPDHLPQLYPDLARAELAASAVVFHQRFSTNTLPRWALAHPFRRLAHNGEINSIEGNRRWALTRRNVWRSKLLDISEFPAPVTMHGSDSQSLDNMLEWLLLGGMDLLQAIRILMPPATQSLEYKDADLAAFYEYYSINSEPWDGPAGVVMCDGRYAACTLDRNGLRPARWTRSRDGLFLIASEAGVWDLPAEQVLAKGKLGPGEMIAVDLQQGALLDNDAIDAVNRARAPYKQWLKQGMTYLQTELIDPALTDAPFTADTLLGFQKLFQLSREEQESVLRPLAETEQEATGSMGDDVPMAALSQRVRPLYDHFRQAFAQVTNPPIDPLREDCVMTLATQIGREGNLFEDGPELVDHVLLNSPVLSQRKLNQLIALPRFAEHYRYLDLYFDAGVPLQDALLRLRAQAEAAAREGVELLILSDRRPRRGAAAVHALLATGAIHQHLVRTGLRCDVNLIIETGTARDPHHFACLIGYGATAVYPYLAYQTLHALGRRGILGGKTSNEPPQIGRSYRRGVKKGLLKILSKMGIASIASYRGAQLFEIVGLDDDVVALCFEGTPSRIGGAGFARLEADARHLAELGWDDNALPEPGGLLHYVHGGEYHQFNPDVVQSLQRAVLTGERDDWKTYAGFVDGRAPASLRDLLRPRAAAQPLPLDQVEPVSAIVKRFDSAAMSLGALSPEAHEALAIAMNRLGGRSNSGEGGEDPARYFDERRSKIKQIASGRFGVTPEYLINAEVLQIKIAQGAKPGEGGQLPGSKVDALIARLRYAKPGIGLISPPPHHDIYSIEDLAQLIFDLRQVNPRALISVKLVAHAGVGTIAAGVVKAGADLITVSGHDGGTGASPLGSIRYAGVPWELGLSEARQALQYNGLRGRVLLQTDGGLKTGLDVVKAALLGADTFGFGTAPMIALGCKYLRICHLNNCATGVATQDERLRANHFKGLPERVECFFRNVAEDVREQLALLGARSLDEIVGRTELLEQAIDRPREHVRIDLSRLLQRNPAHARRFDPEETAARTAPDAAAGNPEPDPEPDAPIGRNGADPGERPASGDAERNARARAAAEQDALYPGYASYGAGAGCGVALRAPVDGLALRLDADLAHAIEQATGGEHAYPIRNTDRAIGARLSGAIARHHGNTGMAAAPIALHLTGTAGQSFGAFNAGGLHMTLEGDANDYVGKGMAGGCLVLRPPAAAGYASQDTPILGNTCLYGATGGELYAAGRAGERFAVRNSGAVAVIEGAGDHCCEYMTGGVAVVLGRTGLNFGAGFTGGLAYVLDLDRDFVDRYNHELIDILRVSPEGFENYRQHLTGLIATHARLTGSRWSACLLEEFRDYVGKFWLVKPKAASLEALSEDLRRAA</sequence>
<dbReference type="CDD" id="cd02808">
    <property type="entry name" value="GltS_FMN"/>
    <property type="match status" value="1"/>
</dbReference>
<evidence type="ECO:0000256" key="16">
    <source>
        <dbReference type="ARBA" id="ARBA00023164"/>
    </source>
</evidence>
<keyword evidence="7" id="KW-0028">Amino-acid biosynthesis</keyword>
<evidence type="ECO:0000256" key="4">
    <source>
        <dbReference type="ARBA" id="ARBA00004802"/>
    </source>
</evidence>
<comment type="pathway">
    <text evidence="18">Amino-acid biosynthesis.</text>
</comment>
<keyword evidence="13 21" id="KW-0560">Oxidoreductase</keyword>
<gene>
    <name evidence="21" type="primary">gltB</name>
    <name evidence="21" type="ORF">H0E84_05475</name>
</gene>
<evidence type="ECO:0000256" key="6">
    <source>
        <dbReference type="ARBA" id="ARBA00009716"/>
    </source>
</evidence>
<dbReference type="InterPro" id="IPR029055">
    <property type="entry name" value="Ntn_hydrolases_N"/>
</dbReference>
<dbReference type="InterPro" id="IPR002932">
    <property type="entry name" value="Glu_synthdom"/>
</dbReference>
<dbReference type="Pfam" id="PF00310">
    <property type="entry name" value="GATase_2"/>
    <property type="match status" value="1"/>
</dbReference>
<evidence type="ECO:0000256" key="18">
    <source>
        <dbReference type="ARBA" id="ARBA00029440"/>
    </source>
</evidence>
<evidence type="ECO:0000313" key="22">
    <source>
        <dbReference type="Proteomes" id="UP000578091"/>
    </source>
</evidence>
<keyword evidence="9" id="KW-0288">FMN</keyword>
<protein>
    <submittedName>
        <fullName evidence="21">Glutamate synthase large subunit</fullName>
        <ecNumber evidence="21">1.4.1.13</ecNumber>
    </submittedName>
</protein>
<evidence type="ECO:0000256" key="12">
    <source>
        <dbReference type="ARBA" id="ARBA00022962"/>
    </source>
</evidence>
<evidence type="ECO:0000256" key="15">
    <source>
        <dbReference type="ARBA" id="ARBA00023014"/>
    </source>
</evidence>
<dbReference type="SUPFAM" id="SSF56235">
    <property type="entry name" value="N-terminal nucleophile aminohydrolases (Ntn hydrolases)"/>
    <property type="match status" value="1"/>
</dbReference>
<evidence type="ECO:0000256" key="5">
    <source>
        <dbReference type="ARBA" id="ARBA00004909"/>
    </source>
</evidence>
<dbReference type="Pfam" id="PF04898">
    <property type="entry name" value="Glu_syn_central"/>
    <property type="match status" value="1"/>
</dbReference>
<dbReference type="Proteomes" id="UP000578091">
    <property type="component" value="Unassembled WGS sequence"/>
</dbReference>
<comment type="cofactor">
    <cofactor evidence="2">
        <name>[3Fe-4S] cluster</name>
        <dbReference type="ChEBI" id="CHEBI:21137"/>
    </cofactor>
</comment>
<dbReference type="GO" id="GO:0019676">
    <property type="term" value="P:ammonia assimilation cycle"/>
    <property type="evidence" value="ECO:0007669"/>
    <property type="project" value="TreeGrafter"/>
</dbReference>
<dbReference type="Pfam" id="PF01645">
    <property type="entry name" value="Glu_synthase"/>
    <property type="match status" value="1"/>
</dbReference>
<evidence type="ECO:0000256" key="13">
    <source>
        <dbReference type="ARBA" id="ARBA00023002"/>
    </source>
</evidence>
<dbReference type="SUPFAM" id="SSF51395">
    <property type="entry name" value="FMN-linked oxidoreductases"/>
    <property type="match status" value="1"/>
</dbReference>
<comment type="pathway">
    <text evidence="4">Energy metabolism; nitrogen metabolism.</text>
</comment>
<dbReference type="InterPro" id="IPR006982">
    <property type="entry name" value="Glu_synth_centr_N"/>
</dbReference>
<dbReference type="Gene3D" id="3.60.20.10">
    <property type="entry name" value="Glutamine Phosphoribosylpyrophosphate, subunit 1, domain 1"/>
    <property type="match status" value="1"/>
</dbReference>
<keyword evidence="12" id="KW-0315">Glutamine amidotransferase</keyword>
<dbReference type="InterPro" id="IPR036485">
    <property type="entry name" value="Glu_synth_asu_C_sf"/>
</dbReference>
<evidence type="ECO:0000256" key="8">
    <source>
        <dbReference type="ARBA" id="ARBA00022630"/>
    </source>
</evidence>
<reference evidence="21 22" key="1">
    <citation type="submission" date="2020-07" db="EMBL/GenBank/DDBJ databases">
        <title>Luteimonas sp. SJ-92.</title>
        <authorList>
            <person name="Huang X.-X."/>
            <person name="Xu L."/>
            <person name="Sun J.-Q."/>
        </authorList>
    </citation>
    <scope>NUCLEOTIDE SEQUENCE [LARGE SCALE GENOMIC DNA]</scope>
    <source>
        <strain evidence="21 22">SJ-92</strain>
    </source>
</reference>
<keyword evidence="15" id="KW-0411">Iron-sulfur</keyword>
<dbReference type="InterPro" id="IPR050711">
    <property type="entry name" value="ET-N_metabolism_enzyme"/>
</dbReference>
<dbReference type="EMBL" id="JACCKA010000039">
    <property type="protein sequence ID" value="NZA25826.1"/>
    <property type="molecule type" value="Genomic_DNA"/>
</dbReference>
<evidence type="ECO:0000256" key="11">
    <source>
        <dbReference type="ARBA" id="ARBA00022827"/>
    </source>
</evidence>
<dbReference type="GO" id="GO:0046872">
    <property type="term" value="F:metal ion binding"/>
    <property type="evidence" value="ECO:0007669"/>
    <property type="project" value="UniProtKB-KW"/>
</dbReference>
<evidence type="ECO:0000256" key="17">
    <source>
        <dbReference type="ARBA" id="ARBA00023291"/>
    </source>
</evidence>
<evidence type="ECO:0000259" key="20">
    <source>
        <dbReference type="PROSITE" id="PS51278"/>
    </source>
</evidence>
<dbReference type="EC" id="1.4.1.13" evidence="21"/>
<proteinExistence type="inferred from homology"/>
<keyword evidence="11" id="KW-0274">FAD</keyword>
<dbReference type="InterPro" id="IPR017932">
    <property type="entry name" value="GATase_2_dom"/>
</dbReference>
<evidence type="ECO:0000256" key="2">
    <source>
        <dbReference type="ARBA" id="ARBA00001927"/>
    </source>
</evidence>
<keyword evidence="8" id="KW-0285">Flavoprotein</keyword>
<comment type="pathway">
    <text evidence="5">Nitrogen metabolism.</text>
</comment>
<feature type="region of interest" description="Disordered" evidence="19">
    <location>
        <begin position="1201"/>
        <end position="1259"/>
    </location>
</feature>
<evidence type="ECO:0000256" key="3">
    <source>
        <dbReference type="ARBA" id="ARBA00001974"/>
    </source>
</evidence>
<dbReference type="InterPro" id="IPR013785">
    <property type="entry name" value="Aldolase_TIM"/>
</dbReference>
<evidence type="ECO:0000256" key="10">
    <source>
        <dbReference type="ARBA" id="ARBA00022723"/>
    </source>
</evidence>
<organism evidence="21 22">
    <name type="scientific">Luteimonas salinisoli</name>
    <dbReference type="NCBI Taxonomy" id="2752307"/>
    <lineage>
        <taxon>Bacteria</taxon>
        <taxon>Pseudomonadati</taxon>
        <taxon>Pseudomonadota</taxon>
        <taxon>Gammaproteobacteria</taxon>
        <taxon>Lysobacterales</taxon>
        <taxon>Lysobacteraceae</taxon>
        <taxon>Luteimonas</taxon>
    </lineage>
</organism>
<dbReference type="SUPFAM" id="SSF69336">
    <property type="entry name" value="Alpha subunit of glutamate synthase, C-terminal domain"/>
    <property type="match status" value="1"/>
</dbReference>
<dbReference type="FunFam" id="3.20.20.70:FF:000061">
    <property type="entry name" value="Glutamate synthase large subunit"/>
    <property type="match status" value="1"/>
</dbReference>
<comment type="similarity">
    <text evidence="6">Belongs to the glutamate synthase family.</text>
</comment>
<dbReference type="Gene3D" id="2.160.20.60">
    <property type="entry name" value="Glutamate synthase, alpha subunit, C-terminal domain"/>
    <property type="match status" value="1"/>
</dbReference>
<comment type="caution">
    <text evidence="21">The sequence shown here is derived from an EMBL/GenBank/DDBJ whole genome shotgun (WGS) entry which is preliminary data.</text>
</comment>
<evidence type="ECO:0000256" key="19">
    <source>
        <dbReference type="SAM" id="MobiDB-lite"/>
    </source>
</evidence>
<dbReference type="GO" id="GO:0051538">
    <property type="term" value="F:3 iron, 4 sulfur cluster binding"/>
    <property type="evidence" value="ECO:0007669"/>
    <property type="project" value="UniProtKB-KW"/>
</dbReference>
<dbReference type="NCBIfam" id="NF008730">
    <property type="entry name" value="PRK11750.1"/>
    <property type="match status" value="1"/>
</dbReference>
<feature type="domain" description="Glutamine amidotransferase type-2" evidence="20">
    <location>
        <begin position="19"/>
        <end position="409"/>
    </location>
</feature>
<evidence type="ECO:0000256" key="7">
    <source>
        <dbReference type="ARBA" id="ARBA00022605"/>
    </source>
</evidence>
<dbReference type="Gene3D" id="3.20.20.70">
    <property type="entry name" value="Aldolase class I"/>
    <property type="match status" value="2"/>
</dbReference>
<dbReference type="FunFam" id="2.160.20.60:FF:000002">
    <property type="entry name" value="Glutamate synthase, large subunit"/>
    <property type="match status" value="1"/>
</dbReference>
<comment type="cofactor">
    <cofactor evidence="3">
        <name>FAD</name>
        <dbReference type="ChEBI" id="CHEBI:57692"/>
    </cofactor>
</comment>
<dbReference type="PANTHER" id="PTHR11938">
    <property type="entry name" value="FAD NADPH DEHYDROGENASE/OXIDOREDUCTASE"/>
    <property type="match status" value="1"/>
</dbReference>
<keyword evidence="17" id="KW-0003">3Fe-4S</keyword>
<dbReference type="PROSITE" id="PS51278">
    <property type="entry name" value="GATASE_TYPE_2"/>
    <property type="match status" value="1"/>
</dbReference>
<dbReference type="PANTHER" id="PTHR11938:SF148">
    <property type="entry name" value="GLUTAMATE SYNTHASE [NADPH] LARGE CHAIN"/>
    <property type="match status" value="1"/>
</dbReference>
<evidence type="ECO:0000256" key="14">
    <source>
        <dbReference type="ARBA" id="ARBA00023004"/>
    </source>
</evidence>
<keyword evidence="16" id="KW-0314">Glutamate biosynthesis</keyword>
<dbReference type="CDD" id="cd00982">
    <property type="entry name" value="gltB_C"/>
    <property type="match status" value="1"/>
</dbReference>
<dbReference type="Pfam" id="PF01493">
    <property type="entry name" value="GXGXG"/>
    <property type="match status" value="1"/>
</dbReference>
<evidence type="ECO:0000256" key="9">
    <source>
        <dbReference type="ARBA" id="ARBA00022643"/>
    </source>
</evidence>
<dbReference type="GO" id="GO:0004355">
    <property type="term" value="F:glutamate synthase (NADPH) activity"/>
    <property type="evidence" value="ECO:0007669"/>
    <property type="project" value="UniProtKB-EC"/>
</dbReference>
<keyword evidence="14" id="KW-0408">Iron</keyword>
<keyword evidence="10" id="KW-0479">Metal-binding</keyword>
<keyword evidence="22" id="KW-1185">Reference proteome</keyword>
<dbReference type="GO" id="GO:0006537">
    <property type="term" value="P:glutamate biosynthetic process"/>
    <property type="evidence" value="ECO:0007669"/>
    <property type="project" value="UniProtKB-KW"/>
</dbReference>
<evidence type="ECO:0000313" key="21">
    <source>
        <dbReference type="EMBL" id="NZA25826.1"/>
    </source>
</evidence>